<keyword evidence="3" id="KW-1185">Reference proteome</keyword>
<dbReference type="InterPro" id="IPR012312">
    <property type="entry name" value="Hemerythrin-like"/>
</dbReference>
<proteinExistence type="predicted"/>
<protein>
    <recommendedName>
        <fullName evidence="1">Hemerythrin-like domain-containing protein</fullName>
    </recommendedName>
</protein>
<organism evidence="2 3">
    <name type="scientific">Nocardioides humi</name>
    <dbReference type="NCBI Taxonomy" id="449461"/>
    <lineage>
        <taxon>Bacteria</taxon>
        <taxon>Bacillati</taxon>
        <taxon>Actinomycetota</taxon>
        <taxon>Actinomycetes</taxon>
        <taxon>Propionibacteriales</taxon>
        <taxon>Nocardioidaceae</taxon>
        <taxon>Nocardioides</taxon>
    </lineage>
</organism>
<accession>A0ABN2AEP9</accession>
<evidence type="ECO:0000313" key="2">
    <source>
        <dbReference type="EMBL" id="GAA1517715.1"/>
    </source>
</evidence>
<name>A0ABN2AEP9_9ACTN</name>
<dbReference type="Pfam" id="PF01814">
    <property type="entry name" value="Hemerythrin"/>
    <property type="match status" value="1"/>
</dbReference>
<evidence type="ECO:0000313" key="3">
    <source>
        <dbReference type="Proteomes" id="UP001500842"/>
    </source>
</evidence>
<reference evidence="2 3" key="1">
    <citation type="journal article" date="2019" name="Int. J. Syst. Evol. Microbiol.">
        <title>The Global Catalogue of Microorganisms (GCM) 10K type strain sequencing project: providing services to taxonomists for standard genome sequencing and annotation.</title>
        <authorList>
            <consortium name="The Broad Institute Genomics Platform"/>
            <consortium name="The Broad Institute Genome Sequencing Center for Infectious Disease"/>
            <person name="Wu L."/>
            <person name="Ma J."/>
        </authorList>
    </citation>
    <scope>NUCLEOTIDE SEQUENCE [LARGE SCALE GENOMIC DNA]</scope>
    <source>
        <strain evidence="2 3">JCM 14942</strain>
    </source>
</reference>
<dbReference type="Gene3D" id="1.20.120.520">
    <property type="entry name" value="nmb1532 protein domain like"/>
    <property type="match status" value="1"/>
</dbReference>
<evidence type="ECO:0000259" key="1">
    <source>
        <dbReference type="Pfam" id="PF01814"/>
    </source>
</evidence>
<gene>
    <name evidence="2" type="ORF">GCM10009788_22310</name>
</gene>
<dbReference type="Proteomes" id="UP001500842">
    <property type="component" value="Unassembled WGS sequence"/>
</dbReference>
<feature type="domain" description="Hemerythrin-like" evidence="1">
    <location>
        <begin position="39"/>
        <end position="171"/>
    </location>
</feature>
<dbReference type="EMBL" id="BAAAOR010000015">
    <property type="protein sequence ID" value="GAA1517715.1"/>
    <property type="molecule type" value="Genomic_DNA"/>
</dbReference>
<sequence length="249" mass="27803">MPAVILGTMSTPTDHPTTLLLPGQAAAPPGPCDLGGMYLMHHAFRRDLRDLRAAAEHTPLDDRATWRALGVRWTRFAHHLHEHHSVEDRVLWPLLHERVAAAGDEQAGAVLEAMAAEHALIDPLLEKCAERFERLLAVPDPEALAGLPALLAETRAVLDDHLSHEEREAVALVQRYVGAGEWEELERTEFRGRPSLTELRFQLPWMVHEVPGEVVTGLVRAAGPVFALVLRLSRRRFLRDHAAAFRHVP</sequence>
<dbReference type="CDD" id="cd12108">
    <property type="entry name" value="Hr-like"/>
    <property type="match status" value="1"/>
</dbReference>
<comment type="caution">
    <text evidence="2">The sequence shown here is derived from an EMBL/GenBank/DDBJ whole genome shotgun (WGS) entry which is preliminary data.</text>
</comment>